<organism evidence="2 3">
    <name type="scientific">Archangium gephyra</name>
    <dbReference type="NCBI Taxonomy" id="48"/>
    <lineage>
        <taxon>Bacteria</taxon>
        <taxon>Pseudomonadati</taxon>
        <taxon>Myxococcota</taxon>
        <taxon>Myxococcia</taxon>
        <taxon>Myxococcales</taxon>
        <taxon>Cystobacterineae</taxon>
        <taxon>Archangiaceae</taxon>
        <taxon>Archangium</taxon>
    </lineage>
</organism>
<sequence length="235" mass="24822">MQQQQPPPPPPAEPFVPSYQQPGFSYTQTTPPASDVPRVDVGHRVRWGVSFNLGWHLPYHALGVGLEGRIGYQVNSVFSTYVTLGGHLGLGLGIGVTNRGASVSGTFIAHYTMGFIAEAFLGNHFYVAAGPAFGVGPLGVAGISASSEGGTITGVGAYGFKPGFDAKLGFAFGKQNPVTFRRGGFNIGVDVLTLYHPGAIYTRVQANEQGGSVEVKFQDALWTVTPMLTLGYDAR</sequence>
<accession>A0A2W5SQP8</accession>
<feature type="region of interest" description="Disordered" evidence="1">
    <location>
        <begin position="1"/>
        <end position="37"/>
    </location>
</feature>
<reference evidence="2 3" key="1">
    <citation type="submission" date="2017-08" db="EMBL/GenBank/DDBJ databases">
        <title>Infants hospitalized years apart are colonized by the same room-sourced microbial strains.</title>
        <authorList>
            <person name="Brooks B."/>
            <person name="Olm M.R."/>
            <person name="Firek B.A."/>
            <person name="Baker R."/>
            <person name="Thomas B.C."/>
            <person name="Morowitz M.J."/>
            <person name="Banfield J.F."/>
        </authorList>
    </citation>
    <scope>NUCLEOTIDE SEQUENCE [LARGE SCALE GENOMIC DNA]</scope>
    <source>
        <strain evidence="2">S2_003_000_R2_14</strain>
    </source>
</reference>
<evidence type="ECO:0008006" key="4">
    <source>
        <dbReference type="Google" id="ProtNLM"/>
    </source>
</evidence>
<feature type="compositionally biased region" description="Polar residues" evidence="1">
    <location>
        <begin position="18"/>
        <end position="32"/>
    </location>
</feature>
<dbReference type="Proteomes" id="UP000249061">
    <property type="component" value="Unassembled WGS sequence"/>
</dbReference>
<dbReference type="EMBL" id="QFQP01000046">
    <property type="protein sequence ID" value="PZR05262.1"/>
    <property type="molecule type" value="Genomic_DNA"/>
</dbReference>
<dbReference type="AlphaFoldDB" id="A0A2W5SQP8"/>
<proteinExistence type="predicted"/>
<evidence type="ECO:0000313" key="2">
    <source>
        <dbReference type="EMBL" id="PZR05262.1"/>
    </source>
</evidence>
<feature type="compositionally biased region" description="Pro residues" evidence="1">
    <location>
        <begin position="1"/>
        <end position="14"/>
    </location>
</feature>
<name>A0A2W5SQP8_9BACT</name>
<protein>
    <recommendedName>
        <fullName evidence="4">Outer membrane protein beta-barrel domain-containing protein</fullName>
    </recommendedName>
</protein>
<gene>
    <name evidence="2" type="ORF">DI536_32565</name>
</gene>
<evidence type="ECO:0000313" key="3">
    <source>
        <dbReference type="Proteomes" id="UP000249061"/>
    </source>
</evidence>
<evidence type="ECO:0000256" key="1">
    <source>
        <dbReference type="SAM" id="MobiDB-lite"/>
    </source>
</evidence>
<comment type="caution">
    <text evidence="2">The sequence shown here is derived from an EMBL/GenBank/DDBJ whole genome shotgun (WGS) entry which is preliminary data.</text>
</comment>